<dbReference type="GO" id="GO:0006631">
    <property type="term" value="P:fatty acid metabolic process"/>
    <property type="evidence" value="ECO:0007669"/>
    <property type="project" value="InterPro"/>
</dbReference>
<evidence type="ECO:0000256" key="1">
    <source>
        <dbReference type="ARBA" id="ARBA00009463"/>
    </source>
</evidence>
<dbReference type="InterPro" id="IPR036291">
    <property type="entry name" value="NAD(P)-bd_dom_sf"/>
</dbReference>
<dbReference type="Proteomes" id="UP000251714">
    <property type="component" value="Unassembled WGS sequence"/>
</dbReference>
<dbReference type="PANTHER" id="PTHR48075:SF1">
    <property type="entry name" value="LAMBDA-CRYSTALLIN HOMOLOG"/>
    <property type="match status" value="1"/>
</dbReference>
<evidence type="ECO:0000256" key="2">
    <source>
        <dbReference type="ARBA" id="ARBA00023002"/>
    </source>
</evidence>
<sequence>MSIRTVGVVGTGVIGASWAGLFLAHGLRVLVSDPAPNADKGLKDAIHTLLPILEVIRPHSNIDLSKLEFVGSSLGDRLGEVDFIQEVCHTHYLLLDPHDMPAYDRRLQNAPERVDLKIKLIAELDAGARPEVVIASSSSGIPSSHFISNCAKNPGRVLIGHPFNPPHLMPLVEVVPHPGTDSKSVDTAVRFYRSIGKTPVVIKKEVPGFAANRLQAVLCNEVYSLVSNGVMSAKDVDTCVTSSLGPRWAVTGPLMSNAMGGGGGSDGFRHLLEHLGPASQQWLEHIKANSFQWDTESLDKLTDSVGEELQGANVKELEKERDRLLVEILKLKGSL</sequence>
<dbReference type="Gene3D" id="1.10.1040.10">
    <property type="entry name" value="N-(1-d-carboxylethyl)-l-norvaline Dehydrogenase, domain 2"/>
    <property type="match status" value="1"/>
</dbReference>
<evidence type="ECO:0000313" key="6">
    <source>
        <dbReference type="Proteomes" id="UP000251714"/>
    </source>
</evidence>
<feature type="domain" description="3-hydroxyacyl-CoA dehydrogenase NAD binding" evidence="4">
    <location>
        <begin position="5"/>
        <end position="204"/>
    </location>
</feature>
<dbReference type="Pfam" id="PF02737">
    <property type="entry name" value="3HCDH_N"/>
    <property type="match status" value="1"/>
</dbReference>
<protein>
    <submittedName>
        <fullName evidence="5">3-hydroxyacyl-CoA dehydrogenase</fullName>
    </submittedName>
</protein>
<dbReference type="InterPro" id="IPR006108">
    <property type="entry name" value="3HC_DH_C"/>
</dbReference>
<dbReference type="Gene3D" id="3.40.50.720">
    <property type="entry name" value="NAD(P)-binding Rossmann-like Domain"/>
    <property type="match status" value="1"/>
</dbReference>
<evidence type="ECO:0000259" key="3">
    <source>
        <dbReference type="Pfam" id="PF00725"/>
    </source>
</evidence>
<dbReference type="Pfam" id="PF00725">
    <property type="entry name" value="3HCDH"/>
    <property type="match status" value="1"/>
</dbReference>
<evidence type="ECO:0000313" key="5">
    <source>
        <dbReference type="EMBL" id="RBA13256.1"/>
    </source>
</evidence>
<feature type="domain" description="3-hydroxyacyl-CoA dehydrogenase C-terminal" evidence="3">
    <location>
        <begin position="208"/>
        <end position="268"/>
    </location>
</feature>
<reference evidence="5 6" key="1">
    <citation type="submission" date="2017-12" db="EMBL/GenBank/DDBJ databases">
        <title>Genome sequence of the mycotoxigenic crop pathogen Fusarium proliferatum, strain ITEM 2341 from Date Palm.</title>
        <authorList>
            <person name="Almiman B.F."/>
            <person name="Shittu T.A."/>
            <person name="Muthumeenakshi S."/>
            <person name="Baroncelli R."/>
            <person name="Sreenivasaprasada S."/>
        </authorList>
    </citation>
    <scope>NUCLEOTIDE SEQUENCE [LARGE SCALE GENOMIC DNA]</scope>
    <source>
        <strain evidence="5 6">ITEM 2341</strain>
    </source>
</reference>
<dbReference type="InterPro" id="IPR013328">
    <property type="entry name" value="6PGD_dom2"/>
</dbReference>
<organism evidence="5 6">
    <name type="scientific">Gibberella intermedia</name>
    <name type="common">Bulb rot disease fungus</name>
    <name type="synonym">Fusarium proliferatum</name>
    <dbReference type="NCBI Taxonomy" id="948311"/>
    <lineage>
        <taxon>Eukaryota</taxon>
        <taxon>Fungi</taxon>
        <taxon>Dikarya</taxon>
        <taxon>Ascomycota</taxon>
        <taxon>Pezizomycotina</taxon>
        <taxon>Sordariomycetes</taxon>
        <taxon>Hypocreomycetidae</taxon>
        <taxon>Hypocreales</taxon>
        <taxon>Nectriaceae</taxon>
        <taxon>Fusarium</taxon>
        <taxon>Fusarium fujikuroi species complex</taxon>
    </lineage>
</organism>
<accession>A0A365MXM4</accession>
<dbReference type="InterPro" id="IPR006176">
    <property type="entry name" value="3-OHacyl-CoA_DH_NAD-bd"/>
</dbReference>
<proteinExistence type="inferred from homology"/>
<evidence type="ECO:0000259" key="4">
    <source>
        <dbReference type="Pfam" id="PF02737"/>
    </source>
</evidence>
<comment type="caution">
    <text evidence="5">The sequence shown here is derived from an EMBL/GenBank/DDBJ whole genome shotgun (WGS) entry which is preliminary data.</text>
</comment>
<dbReference type="PANTHER" id="PTHR48075">
    <property type="entry name" value="3-HYDROXYACYL-COA DEHYDROGENASE FAMILY PROTEIN"/>
    <property type="match status" value="1"/>
</dbReference>
<dbReference type="EMBL" id="PKMI01000030">
    <property type="protein sequence ID" value="RBA13256.1"/>
    <property type="molecule type" value="Genomic_DNA"/>
</dbReference>
<dbReference type="GO" id="GO:0070403">
    <property type="term" value="F:NAD+ binding"/>
    <property type="evidence" value="ECO:0007669"/>
    <property type="project" value="InterPro"/>
</dbReference>
<dbReference type="InterPro" id="IPR008927">
    <property type="entry name" value="6-PGluconate_DH-like_C_sf"/>
</dbReference>
<dbReference type="GO" id="GO:0050104">
    <property type="term" value="F:L-gulonate 3-dehydrogenase activity"/>
    <property type="evidence" value="ECO:0007669"/>
    <property type="project" value="TreeGrafter"/>
</dbReference>
<gene>
    <name evidence="5" type="ORF">FPRO05_13683</name>
</gene>
<dbReference type="SUPFAM" id="SSF48179">
    <property type="entry name" value="6-phosphogluconate dehydrogenase C-terminal domain-like"/>
    <property type="match status" value="1"/>
</dbReference>
<dbReference type="SUPFAM" id="SSF51735">
    <property type="entry name" value="NAD(P)-binding Rossmann-fold domains"/>
    <property type="match status" value="1"/>
</dbReference>
<comment type="similarity">
    <text evidence="1">Belongs to the 3-hydroxyacyl-CoA dehydrogenase family.</text>
</comment>
<name>A0A365MXM4_GIBIN</name>
<dbReference type="AlphaFoldDB" id="A0A365MXM4"/>
<keyword evidence="2" id="KW-0560">Oxidoreductase</keyword>